<feature type="transmembrane region" description="Helical" evidence="11">
    <location>
        <begin position="499"/>
        <end position="516"/>
    </location>
</feature>
<dbReference type="PANTHER" id="PTHR10037:SF62">
    <property type="entry name" value="SODIUM CHANNEL PROTEIN 60E"/>
    <property type="match status" value="1"/>
</dbReference>
<protein>
    <recommendedName>
        <fullName evidence="12">Ion transport domain-containing protein</fullName>
    </recommendedName>
</protein>
<dbReference type="GO" id="GO:0005248">
    <property type="term" value="F:voltage-gated sodium channel activity"/>
    <property type="evidence" value="ECO:0007669"/>
    <property type="project" value="TreeGrafter"/>
</dbReference>
<evidence type="ECO:0000313" key="13">
    <source>
        <dbReference type="EMBL" id="RHY76780.1"/>
    </source>
</evidence>
<dbReference type="Gene3D" id="1.10.287.70">
    <property type="match status" value="1"/>
</dbReference>
<dbReference type="Proteomes" id="UP000266643">
    <property type="component" value="Unassembled WGS sequence"/>
</dbReference>
<evidence type="ECO:0000256" key="8">
    <source>
        <dbReference type="ARBA" id="ARBA00023136"/>
    </source>
</evidence>
<evidence type="ECO:0000259" key="12">
    <source>
        <dbReference type="Pfam" id="PF00520"/>
    </source>
</evidence>
<name>A0A397E795_APHAT</name>
<evidence type="ECO:0000256" key="4">
    <source>
        <dbReference type="ARBA" id="ARBA00022737"/>
    </source>
</evidence>
<feature type="non-terminal residue" evidence="13">
    <location>
        <position position="1"/>
    </location>
</feature>
<feature type="transmembrane region" description="Helical" evidence="11">
    <location>
        <begin position="633"/>
        <end position="652"/>
    </location>
</feature>
<reference evidence="13 14" key="1">
    <citation type="submission" date="2018-08" db="EMBL/GenBank/DDBJ databases">
        <title>Aphanomyces genome sequencing and annotation.</title>
        <authorList>
            <person name="Minardi D."/>
            <person name="Oidtmann B."/>
            <person name="Van Der Giezen M."/>
            <person name="Studholme D.J."/>
        </authorList>
    </citation>
    <scope>NUCLEOTIDE SEQUENCE [LARGE SCALE GENOMIC DNA]</scope>
    <source>
        <strain evidence="13 14">D2</strain>
    </source>
</reference>
<keyword evidence="9" id="KW-0325">Glycoprotein</keyword>
<organism evidence="13 14">
    <name type="scientific">Aphanomyces astaci</name>
    <name type="common">Crayfish plague agent</name>
    <dbReference type="NCBI Taxonomy" id="112090"/>
    <lineage>
        <taxon>Eukaryota</taxon>
        <taxon>Sar</taxon>
        <taxon>Stramenopiles</taxon>
        <taxon>Oomycota</taxon>
        <taxon>Saprolegniomycetes</taxon>
        <taxon>Saprolegniales</taxon>
        <taxon>Verrucalvaceae</taxon>
        <taxon>Aphanomyces</taxon>
    </lineage>
</organism>
<dbReference type="AlphaFoldDB" id="A0A397E795"/>
<dbReference type="InterPro" id="IPR043203">
    <property type="entry name" value="VGCC_Ca_Na"/>
</dbReference>
<feature type="transmembrane region" description="Helical" evidence="11">
    <location>
        <begin position="536"/>
        <end position="557"/>
    </location>
</feature>
<dbReference type="InterPro" id="IPR005821">
    <property type="entry name" value="Ion_trans_dom"/>
</dbReference>
<comment type="subcellular location">
    <subcellularLocation>
        <location evidence="1">Membrane</location>
        <topology evidence="1">Multi-pass membrane protein</topology>
    </subcellularLocation>
</comment>
<dbReference type="GO" id="GO:0001518">
    <property type="term" value="C:voltage-gated sodium channel complex"/>
    <property type="evidence" value="ECO:0007669"/>
    <property type="project" value="TreeGrafter"/>
</dbReference>
<evidence type="ECO:0000256" key="5">
    <source>
        <dbReference type="ARBA" id="ARBA00022882"/>
    </source>
</evidence>
<keyword evidence="10" id="KW-0407">Ion channel</keyword>
<keyword evidence="8 11" id="KW-0472">Membrane</keyword>
<dbReference type="FunFam" id="1.20.120.350:FF:000009">
    <property type="entry name" value="Voltage-dependent T-type calcium channel subunit alpha"/>
    <property type="match status" value="1"/>
</dbReference>
<dbReference type="Pfam" id="PF00520">
    <property type="entry name" value="Ion_trans"/>
    <property type="match status" value="2"/>
</dbReference>
<dbReference type="EMBL" id="QUTD01002088">
    <property type="protein sequence ID" value="RHY76780.1"/>
    <property type="molecule type" value="Genomic_DNA"/>
</dbReference>
<keyword evidence="4" id="KW-0677">Repeat</keyword>
<feature type="domain" description="Ion transport" evidence="12">
    <location>
        <begin position="168"/>
        <end position="405"/>
    </location>
</feature>
<keyword evidence="6 11" id="KW-1133">Transmembrane helix</keyword>
<keyword evidence="2" id="KW-0813">Transport</keyword>
<feature type="transmembrane region" description="Helical" evidence="11">
    <location>
        <begin position="75"/>
        <end position="99"/>
    </location>
</feature>
<keyword evidence="3 11" id="KW-0812">Transmembrane</keyword>
<feature type="non-terminal residue" evidence="13">
    <location>
        <position position="712"/>
    </location>
</feature>
<evidence type="ECO:0000256" key="1">
    <source>
        <dbReference type="ARBA" id="ARBA00004141"/>
    </source>
</evidence>
<dbReference type="PANTHER" id="PTHR10037">
    <property type="entry name" value="VOLTAGE-GATED CATION CHANNEL CALCIUM AND SODIUM"/>
    <property type="match status" value="1"/>
</dbReference>
<evidence type="ECO:0000256" key="9">
    <source>
        <dbReference type="ARBA" id="ARBA00023180"/>
    </source>
</evidence>
<evidence type="ECO:0000256" key="7">
    <source>
        <dbReference type="ARBA" id="ARBA00023065"/>
    </source>
</evidence>
<accession>A0A397E795</accession>
<dbReference type="SUPFAM" id="SSF81324">
    <property type="entry name" value="Voltage-gated potassium channels"/>
    <property type="match status" value="2"/>
</dbReference>
<keyword evidence="7" id="KW-0406">Ion transport</keyword>
<feature type="transmembrane region" description="Helical" evidence="11">
    <location>
        <begin position="203"/>
        <end position="221"/>
    </location>
</feature>
<gene>
    <name evidence="13" type="ORF">DYB30_013720</name>
</gene>
<feature type="transmembrane region" description="Helical" evidence="11">
    <location>
        <begin position="380"/>
        <end position="402"/>
    </location>
</feature>
<keyword evidence="5" id="KW-0851">Voltage-gated channel</keyword>
<evidence type="ECO:0000256" key="2">
    <source>
        <dbReference type="ARBA" id="ARBA00022448"/>
    </source>
</evidence>
<feature type="domain" description="Ion transport" evidence="12">
    <location>
        <begin position="499"/>
        <end position="658"/>
    </location>
</feature>
<evidence type="ECO:0000256" key="11">
    <source>
        <dbReference type="SAM" id="Phobius"/>
    </source>
</evidence>
<evidence type="ECO:0000313" key="14">
    <source>
        <dbReference type="Proteomes" id="UP000266643"/>
    </source>
</evidence>
<comment type="caution">
    <text evidence="13">The sequence shown here is derived from an EMBL/GenBank/DDBJ whole genome shotgun (WGS) entry which is preliminary data.</text>
</comment>
<sequence>YPVVLPPNGTFNYPPNASYISLVQQSPEQFQCLFPNGTQISKLNDVWDEPTDCFWPVDASEVIPMTQNTASPVVAGIYFTALMYIGMCFLLQLNMAVLFTEFEKAKDLQAKKLREDIMRLFKPADLFTRVSTVAVRRGDVIVQSAIGRQFLHLRAEILKIVVSREFINFGLVVTISNILVLSLDFHGIDVATKNNYETANFMFMLYFGVESLLKIVGLGLRRFWADKFNRFDLLTFFLGVVEAAISPPSFMDGTPGGSGIFTAFRAARAFKLARMWESLNQLLTAIFNSLSEILNFLLFLLLFMLIFSLLGMELFATHYQFDPNNYHMPFNNTNPQTRLHRSNFDSIVWAAFTVFQILSYDNFPAVMYDGWIAVGAWAPIYVSLVIILGVFVVMNMFSAILVQAVMKGNTNDDDNDDDIDSMILDSKHMDGGMRTKSTRILRRVMDQLARLQFPPPPTSPANDDDAPKRPVYLGRSLFLFAETNPLRRLCTALLQRREYTWAMSVIIFISCVDTALDSPLLDPNSSLGTLLDQVNLLFAVLFSVEMAINVVSRGLFIGRDAFVKDWWRVLDGFIVTVSILPYCFGNLNKDALTGLRSLRAFRALRPLRVINNIPSLKVVVNTLFRCIPDVGRALLFFFFMLFLFGLMSLALFKGALNTCSVSPYNYGLGTGTPVNPPWFPTDYTGDFNIVNVTVLEELDVMTFPRPWTKLTD</sequence>
<evidence type="ECO:0000256" key="10">
    <source>
        <dbReference type="ARBA" id="ARBA00023303"/>
    </source>
</evidence>
<feature type="transmembrane region" description="Helical" evidence="11">
    <location>
        <begin position="166"/>
        <end position="183"/>
    </location>
</feature>
<dbReference type="InterPro" id="IPR027359">
    <property type="entry name" value="Volt_channel_dom_sf"/>
</dbReference>
<evidence type="ECO:0000256" key="6">
    <source>
        <dbReference type="ARBA" id="ARBA00022989"/>
    </source>
</evidence>
<dbReference type="Gene3D" id="1.20.120.350">
    <property type="entry name" value="Voltage-gated potassium channels. Chain C"/>
    <property type="match status" value="2"/>
</dbReference>
<evidence type="ECO:0000256" key="3">
    <source>
        <dbReference type="ARBA" id="ARBA00022692"/>
    </source>
</evidence>
<feature type="transmembrane region" description="Helical" evidence="11">
    <location>
        <begin position="296"/>
        <end position="321"/>
    </location>
</feature>
<proteinExistence type="predicted"/>